<organism evidence="2 3">
    <name type="scientific">Pseudoduganella chitinolytica</name>
    <dbReference type="NCBI Taxonomy" id="34070"/>
    <lineage>
        <taxon>Bacteria</taxon>
        <taxon>Pseudomonadati</taxon>
        <taxon>Pseudomonadota</taxon>
        <taxon>Betaproteobacteria</taxon>
        <taxon>Burkholderiales</taxon>
        <taxon>Oxalobacteraceae</taxon>
        <taxon>Telluria group</taxon>
        <taxon>Pseudoduganella</taxon>
    </lineage>
</organism>
<keyword evidence="3" id="KW-1185">Reference proteome</keyword>
<evidence type="ECO:0000256" key="1">
    <source>
        <dbReference type="SAM" id="SignalP"/>
    </source>
</evidence>
<gene>
    <name evidence="2" type="ORF">PX653_12515</name>
</gene>
<accession>A0ABY8BIP2</accession>
<sequence length="150" mass="16750">MLRKVIGAMALCGVAATASAETRWDFRFEGFLNTTTNVFERNEGYSATFMGSDTNGDGIVRQNELTGFFFNDSEFTDVDWHYCLVTKCELENFSYDLRTREMGGKLQWDYHDAWSGGAVHIDFGKYVYASGFGSRATAVRAICGPTKPVS</sequence>
<feature type="signal peptide" evidence="1">
    <location>
        <begin position="1"/>
        <end position="20"/>
    </location>
</feature>
<evidence type="ECO:0000313" key="2">
    <source>
        <dbReference type="EMBL" id="WEF35531.1"/>
    </source>
</evidence>
<proteinExistence type="predicted"/>
<name>A0ABY8BIP2_9BURK</name>
<dbReference type="Proteomes" id="UP001216510">
    <property type="component" value="Chromosome"/>
</dbReference>
<reference evidence="2 3" key="1">
    <citation type="submission" date="2023-02" db="EMBL/GenBank/DDBJ databases">
        <title>Gemone sequence of Telluria chitinolytica ACM 3522T.</title>
        <authorList>
            <person name="Frediansyah A."/>
            <person name="Miess H."/>
            <person name="Gross H."/>
        </authorList>
    </citation>
    <scope>NUCLEOTIDE SEQUENCE [LARGE SCALE GENOMIC DNA]</scope>
    <source>
        <strain evidence="2 3">ACM 3522</strain>
    </source>
</reference>
<protein>
    <submittedName>
        <fullName evidence="2">Uncharacterized protein</fullName>
    </submittedName>
</protein>
<evidence type="ECO:0000313" key="3">
    <source>
        <dbReference type="Proteomes" id="UP001216510"/>
    </source>
</evidence>
<dbReference type="EMBL" id="CP119083">
    <property type="protein sequence ID" value="WEF35531.1"/>
    <property type="molecule type" value="Genomic_DNA"/>
</dbReference>
<feature type="chain" id="PRO_5045819299" evidence="1">
    <location>
        <begin position="21"/>
        <end position="150"/>
    </location>
</feature>
<dbReference type="RefSeq" id="WP_277418183.1">
    <property type="nucleotide sequence ID" value="NZ_CP119083.1"/>
</dbReference>
<keyword evidence="1" id="KW-0732">Signal</keyword>